<dbReference type="InterPro" id="IPR000322">
    <property type="entry name" value="Glyco_hydro_31_TIM"/>
</dbReference>
<dbReference type="PANTHER" id="PTHR43863:SF2">
    <property type="entry name" value="MALTASE-GLUCOAMYLASE"/>
    <property type="match status" value="1"/>
</dbReference>
<dbReference type="InterPro" id="IPR051816">
    <property type="entry name" value="Glycosyl_Hydrolase_31"/>
</dbReference>
<dbReference type="InterPro" id="IPR013783">
    <property type="entry name" value="Ig-like_fold"/>
</dbReference>
<evidence type="ECO:0000313" key="3">
    <source>
        <dbReference type="EMBL" id="PYI39980.1"/>
    </source>
</evidence>
<organism evidence="3 4">
    <name type="scientific">Arthrobacter psychrolactophilus</name>
    <dbReference type="NCBI Taxonomy" id="92442"/>
    <lineage>
        <taxon>Bacteria</taxon>
        <taxon>Bacillati</taxon>
        <taxon>Actinomycetota</taxon>
        <taxon>Actinomycetes</taxon>
        <taxon>Micrococcales</taxon>
        <taxon>Micrococcaceae</taxon>
        <taxon>Arthrobacter</taxon>
    </lineage>
</organism>
<dbReference type="SUPFAM" id="SSF51011">
    <property type="entry name" value="Glycosyl hydrolase domain"/>
    <property type="match status" value="1"/>
</dbReference>
<dbReference type="GO" id="GO:0030246">
    <property type="term" value="F:carbohydrate binding"/>
    <property type="evidence" value="ECO:0007669"/>
    <property type="project" value="InterPro"/>
</dbReference>
<dbReference type="InterPro" id="IPR038637">
    <property type="entry name" value="NPCBM_sf"/>
</dbReference>
<dbReference type="CDD" id="cd14752">
    <property type="entry name" value="GH31_N"/>
    <property type="match status" value="1"/>
</dbReference>
<accession>A0A2V5J9R1</accession>
<proteinExistence type="inferred from homology"/>
<comment type="caution">
    <text evidence="3">The sequence shown here is derived from an EMBL/GenBank/DDBJ whole genome shotgun (WGS) entry which is preliminary data.</text>
</comment>
<reference evidence="3 4" key="1">
    <citation type="submission" date="2018-05" db="EMBL/GenBank/DDBJ databases">
        <title>Genetic diversity of glacier-inhabiting Cryobacterium bacteria in China and description of Cryobacterium mengkeensis sp. nov. and Arthrobacter glacialis sp. nov.</title>
        <authorList>
            <person name="Liu Q."/>
            <person name="Xin Y.-H."/>
        </authorList>
    </citation>
    <scope>NUCLEOTIDE SEQUENCE [LARGE SCALE GENOMIC DNA]</scope>
    <source>
        <strain evidence="3 4">B7</strain>
    </source>
</reference>
<evidence type="ECO:0000259" key="2">
    <source>
        <dbReference type="SMART" id="SM00776"/>
    </source>
</evidence>
<dbReference type="InterPro" id="IPR058094">
    <property type="entry name" value="Ig-like_OmpL47-like"/>
</dbReference>
<feature type="domain" description="Glycosyl hydrolase family 98 putative carbohydrate-binding module" evidence="2">
    <location>
        <begin position="1155"/>
        <end position="1308"/>
    </location>
</feature>
<evidence type="ECO:0000256" key="1">
    <source>
        <dbReference type="ARBA" id="ARBA00007806"/>
    </source>
</evidence>
<dbReference type="Pfam" id="PF08305">
    <property type="entry name" value="NPCBM"/>
    <property type="match status" value="1"/>
</dbReference>
<dbReference type="SMART" id="SM00776">
    <property type="entry name" value="NPCBM"/>
    <property type="match status" value="1"/>
</dbReference>
<dbReference type="PANTHER" id="PTHR43863">
    <property type="entry name" value="HYDROLASE, PUTATIVE (AFU_ORTHOLOGUE AFUA_1G03140)-RELATED"/>
    <property type="match status" value="1"/>
</dbReference>
<dbReference type="EMBL" id="QJVC01000001">
    <property type="protein sequence ID" value="PYI39980.1"/>
    <property type="molecule type" value="Genomic_DNA"/>
</dbReference>
<dbReference type="InterPro" id="IPR017853">
    <property type="entry name" value="GH"/>
</dbReference>
<keyword evidence="4" id="KW-1185">Reference proteome</keyword>
<dbReference type="Pfam" id="PF21365">
    <property type="entry name" value="Glyco_hydro_31_3rd"/>
    <property type="match status" value="1"/>
</dbReference>
<comment type="similarity">
    <text evidence="1">Belongs to the glycosyl hydrolase 31 family.</text>
</comment>
<evidence type="ECO:0000313" key="4">
    <source>
        <dbReference type="Proteomes" id="UP000247980"/>
    </source>
</evidence>
<dbReference type="Proteomes" id="UP000247980">
    <property type="component" value="Unassembled WGS sequence"/>
</dbReference>
<dbReference type="InterPro" id="IPR018905">
    <property type="entry name" value="A-galactase_NEW3"/>
</dbReference>
<dbReference type="InterPro" id="IPR008979">
    <property type="entry name" value="Galactose-bd-like_sf"/>
</dbReference>
<dbReference type="InterPro" id="IPR013780">
    <property type="entry name" value="Glyco_hydro_b"/>
</dbReference>
<dbReference type="GO" id="GO:0005975">
    <property type="term" value="P:carbohydrate metabolic process"/>
    <property type="evidence" value="ECO:0007669"/>
    <property type="project" value="InterPro"/>
</dbReference>
<dbReference type="SUPFAM" id="SSF49785">
    <property type="entry name" value="Galactose-binding domain-like"/>
    <property type="match status" value="1"/>
</dbReference>
<dbReference type="Pfam" id="PF13802">
    <property type="entry name" value="Gal_mutarotas_2"/>
    <property type="match status" value="1"/>
</dbReference>
<dbReference type="Pfam" id="PF17137">
    <property type="entry name" value="DUF5110"/>
    <property type="match status" value="1"/>
</dbReference>
<dbReference type="InterPro" id="IPR048395">
    <property type="entry name" value="Glyco_hydro_31_C"/>
</dbReference>
<dbReference type="InterPro" id="IPR025887">
    <property type="entry name" value="Glyco_hydro_31_N_dom"/>
</dbReference>
<dbReference type="Pfam" id="PF01055">
    <property type="entry name" value="Glyco_hydro_31_2nd"/>
    <property type="match status" value="1"/>
</dbReference>
<dbReference type="Gene3D" id="2.60.40.1180">
    <property type="entry name" value="Golgi alpha-mannosidase II"/>
    <property type="match status" value="2"/>
</dbReference>
<dbReference type="GO" id="GO:0004553">
    <property type="term" value="F:hydrolase activity, hydrolyzing O-glycosyl compounds"/>
    <property type="evidence" value="ECO:0007669"/>
    <property type="project" value="InterPro"/>
</dbReference>
<dbReference type="Gene3D" id="2.60.40.1760">
    <property type="entry name" value="glycosyl hydrolase (family 31)"/>
    <property type="match status" value="1"/>
</dbReference>
<keyword evidence="3" id="KW-0378">Hydrolase</keyword>
<name>A0A2V5J9R1_9MICC</name>
<dbReference type="Gene3D" id="2.60.40.10">
    <property type="entry name" value="Immunoglobulins"/>
    <property type="match status" value="1"/>
</dbReference>
<dbReference type="NCBIfam" id="NF047446">
    <property type="entry name" value="barrel_OmpL47"/>
    <property type="match status" value="1"/>
</dbReference>
<dbReference type="Gene3D" id="3.20.20.80">
    <property type="entry name" value="Glycosidases"/>
    <property type="match status" value="1"/>
</dbReference>
<dbReference type="InterPro" id="IPR033403">
    <property type="entry name" value="DUF5110"/>
</dbReference>
<sequence length="1588" mass="164971">MSLLHERTPAQLRTRPPARRAISRKATAVALAGLLAVGSVPALALSQAAMASPGTPIAASTIKPNVPVDANGATLGSISAFAQADNVVTLTPAKGAIRVTFLDDGNFRLEATPTGTFADPANTPAVPADPQRTANIVVGQNDFTPGAVTVKEAGGVISMTTPKVTLEVNKSTGAFTLKKSDGTVVWQESSALSFGSGTTTQHLKPVSGEQFLGGGMQNGRVVHTGSSINVSSNYDWDDEGHPNAVPYYMTSAGYGVLRNTFSAGSYTFTDNETTTHRENRFDAYYFVGDYKESINSYTKLTGRPNLPPVYGLEYGDADCYNRSNPTYQSSGGSGSTPKQVTFDAVTTAQAFADNDMPAGWMLVNDGYGCEYTPDAADFDKNAPYDPASPDKGLGNTVKAIEAVSGMKTGLWTQRSLTKQEVEVGTDGIALRKLDVAWVGEGYRMALTGCESAKDGIETYSSGRANTLMVEAWAGAQRCGVPWTGDHSGNLDSVRWGVSALAGATNSGQAFTASDVDGIFGGSTESYVRDLQWKAFAPELYSMSGWASVDKRPWLYGDAATEINRKYLQMRQELMPYIYSLSVEANRNGVGMMRSMPLEFPNDALSYTKEAETQFMVGSDYLIAPVSTSSSVRNGIVLPSGSQWVDYWSGELYAGGQILNGYNAPLEKLPIFVRAGSVVPLGEIARNASLVAEDSALTVDVFPSGESSFTLNEDDNVTREYKIGKSSSQNFTVSAPAKNGGDVVVTIGKRDGDYAGKAAARPYNLDVHSGSQPASVTVGSTTLTKVADAAAFKAATTGWYYDATDAGGTVHVKAGDIASNATATVTLSGTSAVGGTDSDAMAAQVAVNLEAKVFQGQKTTASVTFKNNGSNAKKNVVITPVLADGWTVSNVQGATVPSVEPGATVQATFDLVPGVNSAAGQQSVSAKASYEDSKGTSREVTGSNQMYVAYGSLTGAFNNISVTTASGSHVDKLGNFDGGGDSFSAEQLATAPVPAGGVKAGSTVTVDAGLDTEVNYTWPEVGPNKNNAVALNGQTIAVSGKGTDLAILGSSAIGAGGSPTLTITYADGTVQKQVPYFPNWLPQGDTKGSKVAIKSMGRNNQTQPANPEYTTTGYQIYSATVRLLPNKELVSIQLPVNESVKFFDWQVVDFPLPTAPDADSFISDVAPVSATNGYGVIGKDVANKDSAASADIPLTVVDRTDPANPKTTTYEKGMGVHAASNLTYYVGEQCSALTSEIGLEGNFGGTIIFTVVGDGKVLYQSRTLVNGFAPEKLNIDLTGVSYVELKVDPISGGSINGAHGVWGNAKFLCAPAAPVDEEAPVTTATVSPEAPAATSWFTTAPTLTLAATDNDGVASTKYQIGAGPWMDYTGAVTLPEGVNTFKYRSSDAAGNVENEKSAGEFKVDTQVPLITATVDGDARTVALDASDSGSGIATVEYSTDGGKTWQSYTDAIKAGNDGVSVAYRVTDKAGLGAASAVDVVVAPVETPEPAAPTIKAPAKAVSGETLTMQFTGLAAGTKYVLMTNAKPGKSQAAGDLKLADVTAGADGSATAEVSVPASLSHGMHTLFLQKGQTVVASSAIVVSKGKGNK</sequence>
<dbReference type="SUPFAM" id="SSF51445">
    <property type="entry name" value="(Trans)glycosidases"/>
    <property type="match status" value="1"/>
</dbReference>
<dbReference type="Pfam" id="PF10633">
    <property type="entry name" value="NPCBM_assoc"/>
    <property type="match status" value="1"/>
</dbReference>
<gene>
    <name evidence="3" type="ORF">CVS30_00090</name>
</gene>
<dbReference type="InterPro" id="IPR011013">
    <property type="entry name" value="Gal_mutarotase_sf_dom"/>
</dbReference>
<dbReference type="OrthoDB" id="176168at2"/>
<dbReference type="Gene3D" id="2.60.120.1060">
    <property type="entry name" value="NPCBM/NEW2 domain"/>
    <property type="match status" value="1"/>
</dbReference>
<dbReference type="SUPFAM" id="SSF74650">
    <property type="entry name" value="Galactose mutarotase-like"/>
    <property type="match status" value="1"/>
</dbReference>
<protein>
    <submittedName>
        <fullName evidence="3">Glycoside hydrolase</fullName>
    </submittedName>
</protein>
<dbReference type="InterPro" id="IPR013222">
    <property type="entry name" value="Glyco_hyd_98_carb-bd"/>
</dbReference>